<comment type="caution">
    <text evidence="1">The sequence shown here is derived from an EMBL/GenBank/DDBJ whole genome shotgun (WGS) entry which is preliminary data.</text>
</comment>
<dbReference type="Proteomes" id="UP001596018">
    <property type="component" value="Unassembled WGS sequence"/>
</dbReference>
<reference evidence="2" key="1">
    <citation type="journal article" date="2019" name="Int. J. Syst. Evol. Microbiol.">
        <title>The Global Catalogue of Microorganisms (GCM) 10K type strain sequencing project: providing services to taxonomists for standard genome sequencing and annotation.</title>
        <authorList>
            <consortium name="The Broad Institute Genomics Platform"/>
            <consortium name="The Broad Institute Genome Sequencing Center for Infectious Disease"/>
            <person name="Wu L."/>
            <person name="Ma J."/>
        </authorList>
    </citation>
    <scope>NUCLEOTIDE SEQUENCE [LARGE SCALE GENOMIC DNA]</scope>
    <source>
        <strain evidence="2">KACC 12822</strain>
    </source>
</reference>
<gene>
    <name evidence="1" type="ORF">ACFPK0_15385</name>
</gene>
<sequence>MRSPSHQLLSALSENTSTNSVLRARGLIGADPNSGTTQFFFNLVDNRGLDFVGSPSGLSWG</sequence>
<accession>A0ABW0K124</accession>
<dbReference type="EMBL" id="JBHSMM010000005">
    <property type="protein sequence ID" value="MFC5441396.1"/>
    <property type="molecule type" value="Genomic_DNA"/>
</dbReference>
<evidence type="ECO:0000313" key="2">
    <source>
        <dbReference type="Proteomes" id="UP001596018"/>
    </source>
</evidence>
<proteinExistence type="predicted"/>
<keyword evidence="2" id="KW-1185">Reference proteome</keyword>
<protein>
    <submittedName>
        <fullName evidence="1">Uncharacterized protein</fullName>
    </submittedName>
</protein>
<organism evidence="1 2">
    <name type="scientific">Rhodanobacter ginsenosidimutans</name>
    <dbReference type="NCBI Taxonomy" id="490571"/>
    <lineage>
        <taxon>Bacteria</taxon>
        <taxon>Pseudomonadati</taxon>
        <taxon>Pseudomonadota</taxon>
        <taxon>Gammaproteobacteria</taxon>
        <taxon>Lysobacterales</taxon>
        <taxon>Rhodanobacteraceae</taxon>
        <taxon>Rhodanobacter</taxon>
    </lineage>
</organism>
<dbReference type="RefSeq" id="WP_200946308.1">
    <property type="nucleotide sequence ID" value="NZ_JALBWS010000011.1"/>
</dbReference>
<name>A0ABW0K124_9GAMM</name>
<evidence type="ECO:0000313" key="1">
    <source>
        <dbReference type="EMBL" id="MFC5441396.1"/>
    </source>
</evidence>